<evidence type="ECO:0000256" key="1">
    <source>
        <dbReference type="ARBA" id="ARBA00023015"/>
    </source>
</evidence>
<dbReference type="InterPro" id="IPR000524">
    <property type="entry name" value="Tscrpt_reg_HTH_GntR"/>
</dbReference>
<dbReference type="InterPro" id="IPR008920">
    <property type="entry name" value="TF_FadR/GntR_C"/>
</dbReference>
<accession>A0ABT9WVG8</accession>
<dbReference type="PANTHER" id="PTHR43537">
    <property type="entry name" value="TRANSCRIPTIONAL REGULATOR, GNTR FAMILY"/>
    <property type="match status" value="1"/>
</dbReference>
<dbReference type="Proteomes" id="UP001223586">
    <property type="component" value="Unassembled WGS sequence"/>
</dbReference>
<dbReference type="Gene3D" id="1.10.10.10">
    <property type="entry name" value="Winged helix-like DNA-binding domain superfamily/Winged helix DNA-binding domain"/>
    <property type="match status" value="1"/>
</dbReference>
<dbReference type="CDD" id="cd07377">
    <property type="entry name" value="WHTH_GntR"/>
    <property type="match status" value="1"/>
</dbReference>
<dbReference type="RefSeq" id="WP_307230169.1">
    <property type="nucleotide sequence ID" value="NZ_JAUSTT010000015.1"/>
</dbReference>
<protein>
    <submittedName>
        <fullName evidence="5">GntR family negative regulator for fad regulon and positive regulator of fabA</fullName>
    </submittedName>
</protein>
<evidence type="ECO:0000259" key="4">
    <source>
        <dbReference type="PROSITE" id="PS50949"/>
    </source>
</evidence>
<keyword evidence="3" id="KW-0804">Transcription</keyword>
<gene>
    <name evidence="5" type="ORF">J2S08_002618</name>
</gene>
<dbReference type="SUPFAM" id="SSF46785">
    <property type="entry name" value="Winged helix' DNA-binding domain"/>
    <property type="match status" value="1"/>
</dbReference>
<dbReference type="Pfam" id="PF07840">
    <property type="entry name" value="FadR_C"/>
    <property type="match status" value="1"/>
</dbReference>
<evidence type="ECO:0000256" key="2">
    <source>
        <dbReference type="ARBA" id="ARBA00023125"/>
    </source>
</evidence>
<proteinExistence type="predicted"/>
<dbReference type="PANTHER" id="PTHR43537:SF52">
    <property type="entry name" value="FATTY ACID METABOLISM REGULATOR PROTEIN"/>
    <property type="match status" value="1"/>
</dbReference>
<dbReference type="PROSITE" id="PS50949">
    <property type="entry name" value="HTH_GNTR"/>
    <property type="match status" value="1"/>
</dbReference>
<keyword evidence="6" id="KW-1185">Reference proteome</keyword>
<dbReference type="EMBL" id="JAUSTT010000015">
    <property type="protein sequence ID" value="MDQ0176760.1"/>
    <property type="molecule type" value="Genomic_DNA"/>
</dbReference>
<dbReference type="InterPro" id="IPR028374">
    <property type="entry name" value="FadR_C"/>
</dbReference>
<name>A0ABT9WVG8_9BACI</name>
<dbReference type="Pfam" id="PF00392">
    <property type="entry name" value="GntR"/>
    <property type="match status" value="1"/>
</dbReference>
<organism evidence="5 6">
    <name type="scientific">Bacillus chungangensis</name>
    <dbReference type="NCBI Taxonomy" id="587633"/>
    <lineage>
        <taxon>Bacteria</taxon>
        <taxon>Bacillati</taxon>
        <taxon>Bacillota</taxon>
        <taxon>Bacilli</taxon>
        <taxon>Bacillales</taxon>
        <taxon>Bacillaceae</taxon>
        <taxon>Bacillus</taxon>
    </lineage>
</organism>
<reference evidence="5 6" key="1">
    <citation type="submission" date="2023-07" db="EMBL/GenBank/DDBJ databases">
        <title>Genomic Encyclopedia of Type Strains, Phase IV (KMG-IV): sequencing the most valuable type-strain genomes for metagenomic binning, comparative biology and taxonomic classification.</title>
        <authorList>
            <person name="Goeker M."/>
        </authorList>
    </citation>
    <scope>NUCLEOTIDE SEQUENCE [LARGE SCALE GENOMIC DNA]</scope>
    <source>
        <strain evidence="5 6">DSM 23837</strain>
    </source>
</reference>
<feature type="domain" description="HTH gntR-type" evidence="4">
    <location>
        <begin position="9"/>
        <end position="77"/>
    </location>
</feature>
<keyword evidence="2" id="KW-0238">DNA-binding</keyword>
<evidence type="ECO:0000313" key="5">
    <source>
        <dbReference type="EMBL" id="MDQ0176760.1"/>
    </source>
</evidence>
<sequence>MENPSGRKKKISDIVEERMIQDILTKHFQMNKMLPSERELAMYYGTSRPVIREVMRKLERDGWITVRKNSPAMVNNYWETGNLMTLTNIALNSGGLSKDFVTYLLELRAAIAPKYFSEALKKNPKRGIAIFSQLGNIADCEQDYAAFDWHLQKQLAGLIDNPLYLFILNSFDQIYIPFACQYFAYPSHRKLSYSFYTKLLQLLLNDHLHEVETLVQSTMAQTVQLWAEKIQDKEGIT</sequence>
<dbReference type="InterPro" id="IPR036390">
    <property type="entry name" value="WH_DNA-bd_sf"/>
</dbReference>
<evidence type="ECO:0000256" key="3">
    <source>
        <dbReference type="ARBA" id="ARBA00023163"/>
    </source>
</evidence>
<keyword evidence="1" id="KW-0805">Transcription regulation</keyword>
<comment type="caution">
    <text evidence="5">The sequence shown here is derived from an EMBL/GenBank/DDBJ whole genome shotgun (WGS) entry which is preliminary data.</text>
</comment>
<evidence type="ECO:0000313" key="6">
    <source>
        <dbReference type="Proteomes" id="UP001223586"/>
    </source>
</evidence>
<dbReference type="PRINTS" id="PR00035">
    <property type="entry name" value="HTHGNTR"/>
</dbReference>
<dbReference type="SMART" id="SM00345">
    <property type="entry name" value="HTH_GNTR"/>
    <property type="match status" value="1"/>
</dbReference>
<dbReference type="InterPro" id="IPR036388">
    <property type="entry name" value="WH-like_DNA-bd_sf"/>
</dbReference>
<dbReference type="SUPFAM" id="SSF48008">
    <property type="entry name" value="GntR ligand-binding domain-like"/>
    <property type="match status" value="1"/>
</dbReference>
<dbReference type="Gene3D" id="1.20.120.530">
    <property type="entry name" value="GntR ligand-binding domain-like"/>
    <property type="match status" value="1"/>
</dbReference>